<dbReference type="GO" id="GO:0009443">
    <property type="term" value="P:pyridoxal 5'-phosphate salvage"/>
    <property type="evidence" value="ECO:0000318"/>
    <property type="project" value="GO_Central"/>
</dbReference>
<dbReference type="STRING" id="284811.Q75EN2"/>
<evidence type="ECO:0000259" key="7">
    <source>
        <dbReference type="Pfam" id="PF08543"/>
    </source>
</evidence>
<dbReference type="InterPro" id="IPR013749">
    <property type="entry name" value="PM/HMP-P_kinase-1"/>
</dbReference>
<evidence type="ECO:0000256" key="3">
    <source>
        <dbReference type="ARBA" id="ARBA00022679"/>
    </source>
</evidence>
<evidence type="ECO:0000313" key="9">
    <source>
        <dbReference type="Proteomes" id="UP000000591"/>
    </source>
</evidence>
<dbReference type="Pfam" id="PF08543">
    <property type="entry name" value="Phos_pyr_kin"/>
    <property type="match status" value="1"/>
</dbReference>
<feature type="domain" description="Pyridoxamine kinase/Phosphomethylpyrimidine kinase" evidence="7">
    <location>
        <begin position="117"/>
        <end position="271"/>
    </location>
</feature>
<dbReference type="GO" id="GO:0005829">
    <property type="term" value="C:cytosol"/>
    <property type="evidence" value="ECO:0000318"/>
    <property type="project" value="GO_Central"/>
</dbReference>
<name>Q75EN2_EREGS</name>
<reference evidence="8 9" key="1">
    <citation type="journal article" date="2004" name="Science">
        <title>The Ashbya gossypii genome as a tool for mapping the ancient Saccharomyces cerevisiae genome.</title>
        <authorList>
            <person name="Dietrich F.S."/>
            <person name="Voegeli S."/>
            <person name="Brachat S."/>
            <person name="Lerch A."/>
            <person name="Gates K."/>
            <person name="Steiner S."/>
            <person name="Mohr C."/>
            <person name="Pohlmann R."/>
            <person name="Luedi P."/>
            <person name="Choi S."/>
            <person name="Wing R.A."/>
            <person name="Flavier A."/>
            <person name="Gaffney T.D."/>
            <person name="Philippsen P."/>
        </authorList>
    </citation>
    <scope>NUCLEOTIDE SEQUENCE [LARGE SCALE GENOMIC DNA]</scope>
    <source>
        <strain evidence="9">ATCC 10895 / CBS 109.51 / FGSC 9923 / NRRL Y-1056</strain>
    </source>
</reference>
<dbReference type="EMBL" id="AE016814">
    <property type="protein sequence ID" value="AAS50412.1"/>
    <property type="molecule type" value="Genomic_DNA"/>
</dbReference>
<organism evidence="8 9">
    <name type="scientific">Eremothecium gossypii (strain ATCC 10895 / CBS 109.51 / FGSC 9923 / NRRL Y-1056)</name>
    <name type="common">Yeast</name>
    <name type="synonym">Ashbya gossypii</name>
    <dbReference type="NCBI Taxonomy" id="284811"/>
    <lineage>
        <taxon>Eukaryota</taxon>
        <taxon>Fungi</taxon>
        <taxon>Dikarya</taxon>
        <taxon>Ascomycota</taxon>
        <taxon>Saccharomycotina</taxon>
        <taxon>Saccharomycetes</taxon>
        <taxon>Saccharomycetales</taxon>
        <taxon>Saccharomycetaceae</taxon>
        <taxon>Eremothecium</taxon>
    </lineage>
</organism>
<proteinExistence type="inferred from homology"/>
<evidence type="ECO:0000256" key="6">
    <source>
        <dbReference type="ARBA" id="ARBA00022840"/>
    </source>
</evidence>
<evidence type="ECO:0000256" key="2">
    <source>
        <dbReference type="ARBA" id="ARBA00012104"/>
    </source>
</evidence>
<accession>Q75EN2</accession>
<evidence type="ECO:0000256" key="5">
    <source>
        <dbReference type="ARBA" id="ARBA00022777"/>
    </source>
</evidence>
<dbReference type="EC" id="2.7.1.35" evidence="2"/>
<evidence type="ECO:0000313" key="8">
    <source>
        <dbReference type="EMBL" id="AAS50412.1"/>
    </source>
</evidence>
<keyword evidence="3" id="KW-0808">Transferase</keyword>
<dbReference type="InterPro" id="IPR029056">
    <property type="entry name" value="Ribokinase-like"/>
</dbReference>
<keyword evidence="5" id="KW-0418">Kinase</keyword>
<dbReference type="AlphaFoldDB" id="Q75EN2"/>
<dbReference type="Proteomes" id="UP000000591">
    <property type="component" value="Chromosome I"/>
</dbReference>
<dbReference type="OMA" id="FEMETLT"/>
<dbReference type="CDD" id="cd01173">
    <property type="entry name" value="pyridoxal_pyridoxamine_kinase"/>
    <property type="match status" value="1"/>
</dbReference>
<dbReference type="HOGENOM" id="CLU_046496_1_0_1"/>
<dbReference type="GO" id="GO:0005524">
    <property type="term" value="F:ATP binding"/>
    <property type="evidence" value="ECO:0007669"/>
    <property type="project" value="UniProtKB-KW"/>
</dbReference>
<evidence type="ECO:0000256" key="1">
    <source>
        <dbReference type="ARBA" id="ARBA00008805"/>
    </source>
</evidence>
<dbReference type="GeneID" id="4618659"/>
<sequence>MPKIVHQPHSTIAHGHRASLPGAGMTKKLLSVQSHVVQGYVGNKAAVFPLQCRGWDVDVVNTVQFSNHPGYGTHTGFRTQPEVLGRLVEHSLDGPLGLEHAAVILGYLPDAEGLRRAAAAIARACCARPALAWVVDPVLGDAGRLYVPPEVLPQYRALLRGGGVLAVTPNQFELELLVGAAAGSRAALRHALDAFHEQFPRVPYVVVTDVRLAGDDALCYTACSDGRAARLFATPRLPAAFAGSGDLFCALLVDALCSGSSPALADAVACALARLGGVLQRTYELACAKNCDEPPPQVVRDLRLVECRDLLVADVAPQLKGEDLP</sequence>
<dbReference type="KEGG" id="ago:AGOS_AAR047C"/>
<keyword evidence="6" id="KW-0067">ATP-binding</keyword>
<dbReference type="NCBIfam" id="TIGR00687">
    <property type="entry name" value="pyridox_kin"/>
    <property type="match status" value="1"/>
</dbReference>
<dbReference type="RefSeq" id="NP_982588.1">
    <property type="nucleotide sequence ID" value="NM_207941.2"/>
</dbReference>
<dbReference type="Gene3D" id="3.40.1190.20">
    <property type="match status" value="1"/>
</dbReference>
<keyword evidence="9" id="KW-1185">Reference proteome</keyword>
<protein>
    <recommendedName>
        <fullName evidence="2">pyridoxal kinase</fullName>
        <ecNumber evidence="2">2.7.1.35</ecNumber>
    </recommendedName>
</protein>
<keyword evidence="4" id="KW-0547">Nucleotide-binding</keyword>
<gene>
    <name evidence="8" type="ORF">AGOS_AAR047C</name>
</gene>
<dbReference type="FunCoup" id="Q75EN2">
    <property type="interactions" value="212"/>
</dbReference>
<dbReference type="GO" id="GO:0008478">
    <property type="term" value="F:pyridoxal kinase activity"/>
    <property type="evidence" value="ECO:0000318"/>
    <property type="project" value="GO_Central"/>
</dbReference>
<dbReference type="OrthoDB" id="2104723at2759"/>
<dbReference type="eggNOG" id="KOG2599">
    <property type="taxonomic scope" value="Eukaryota"/>
</dbReference>
<comment type="similarity">
    <text evidence="1">Belongs to the pyridoxine kinase family.</text>
</comment>
<dbReference type="SUPFAM" id="SSF53613">
    <property type="entry name" value="Ribokinase-like"/>
    <property type="match status" value="1"/>
</dbReference>
<evidence type="ECO:0000256" key="4">
    <source>
        <dbReference type="ARBA" id="ARBA00022741"/>
    </source>
</evidence>
<dbReference type="InParanoid" id="Q75EN2"/>
<dbReference type="PANTHER" id="PTHR10534">
    <property type="entry name" value="PYRIDOXAL KINASE"/>
    <property type="match status" value="1"/>
</dbReference>
<dbReference type="InterPro" id="IPR004625">
    <property type="entry name" value="PyrdxlKinase"/>
</dbReference>
<dbReference type="PANTHER" id="PTHR10534:SF12">
    <property type="entry name" value="PYRIDOXAL KINASE BUD17-RELATED"/>
    <property type="match status" value="1"/>
</dbReference>
<reference evidence="9" key="2">
    <citation type="journal article" date="2013" name="G3 (Bethesda)">
        <title>Genomes of Ashbya fungi isolated from insects reveal four mating-type loci, numerous translocations, lack of transposons, and distinct gene duplications.</title>
        <authorList>
            <person name="Dietrich F.S."/>
            <person name="Voegeli S."/>
            <person name="Kuo S."/>
            <person name="Philippsen P."/>
        </authorList>
    </citation>
    <scope>GENOME REANNOTATION</scope>
    <source>
        <strain evidence="9">ATCC 10895 / CBS 109.51 / FGSC 9923 / NRRL Y-1056</strain>
    </source>
</reference>